<evidence type="ECO:0000256" key="2">
    <source>
        <dbReference type="ARBA" id="ARBA00022737"/>
    </source>
</evidence>
<keyword evidence="3 5" id="KW-0863">Zinc-finger</keyword>
<dbReference type="GO" id="GO:0045944">
    <property type="term" value="P:positive regulation of transcription by RNA polymerase II"/>
    <property type="evidence" value="ECO:0007669"/>
    <property type="project" value="TreeGrafter"/>
</dbReference>
<accession>A0AAW0SWX0</accession>
<dbReference type="InterPro" id="IPR050688">
    <property type="entry name" value="Zinc_finger/UBP_domain"/>
</dbReference>
<dbReference type="PROSITE" id="PS00028">
    <property type="entry name" value="ZINC_FINGER_C2H2_1"/>
    <property type="match status" value="2"/>
</dbReference>
<keyword evidence="1" id="KW-0479">Metal-binding</keyword>
<gene>
    <name evidence="8" type="ORF">O3P69_019729</name>
</gene>
<dbReference type="GO" id="GO:0008270">
    <property type="term" value="F:zinc ion binding"/>
    <property type="evidence" value="ECO:0007669"/>
    <property type="project" value="UniProtKB-KW"/>
</dbReference>
<evidence type="ECO:0000259" key="7">
    <source>
        <dbReference type="PROSITE" id="PS50157"/>
    </source>
</evidence>
<dbReference type="EMBL" id="JARAKH010000043">
    <property type="protein sequence ID" value="KAK8379909.1"/>
    <property type="molecule type" value="Genomic_DNA"/>
</dbReference>
<keyword evidence="9" id="KW-1185">Reference proteome</keyword>
<dbReference type="InterPro" id="IPR036236">
    <property type="entry name" value="Znf_C2H2_sf"/>
</dbReference>
<evidence type="ECO:0000256" key="4">
    <source>
        <dbReference type="ARBA" id="ARBA00022833"/>
    </source>
</evidence>
<evidence type="ECO:0000313" key="9">
    <source>
        <dbReference type="Proteomes" id="UP001487740"/>
    </source>
</evidence>
<dbReference type="InterPro" id="IPR013087">
    <property type="entry name" value="Znf_C2H2_type"/>
</dbReference>
<feature type="region of interest" description="Disordered" evidence="6">
    <location>
        <begin position="101"/>
        <end position="136"/>
    </location>
</feature>
<comment type="caution">
    <text evidence="8">The sequence shown here is derived from an EMBL/GenBank/DDBJ whole genome shotgun (WGS) entry which is preliminary data.</text>
</comment>
<proteinExistence type="predicted"/>
<evidence type="ECO:0000256" key="6">
    <source>
        <dbReference type="SAM" id="MobiDB-lite"/>
    </source>
</evidence>
<dbReference type="SUPFAM" id="SSF57667">
    <property type="entry name" value="beta-beta-alpha zinc fingers"/>
    <property type="match status" value="1"/>
</dbReference>
<evidence type="ECO:0000313" key="8">
    <source>
        <dbReference type="EMBL" id="KAK8379909.1"/>
    </source>
</evidence>
<sequence>MEDGRQGSEEHFRRAAVVVAVAAAAAAAMGDCQPAVMDELGVEGPEYTCDWFTCGLCGLRTSTIEGYVSHMIVQERCVLHLCPSAAVRDLLLPRFSKRRRRRRRKKDVKETSRGGGGGGTEEEEEQKEEEAKMEVEAEEVEMGDVRRWKCRVCCLTFSRQAAILNHFKLQHRVGGTMGGSDADPREAQGKILRTHMAVVHSERRAFQCDFQGCSFSFKTKGSLKRHQRRHTGERPFACQRCGRCFRESGSLTRHLQSQGSCVSKLDTQIPLYGRTLPFNPPQADRKPSVPPDIKLGLKQELVGVEEAAPSTHLLLALPPAPPGHPG</sequence>
<feature type="domain" description="C2H2-type" evidence="7">
    <location>
        <begin position="206"/>
        <end position="235"/>
    </location>
</feature>
<dbReference type="GO" id="GO:0005634">
    <property type="term" value="C:nucleus"/>
    <property type="evidence" value="ECO:0007669"/>
    <property type="project" value="TreeGrafter"/>
</dbReference>
<reference evidence="8 9" key="1">
    <citation type="submission" date="2023-03" db="EMBL/GenBank/DDBJ databases">
        <title>High-quality genome of Scylla paramamosain provides insights in environmental adaptation.</title>
        <authorList>
            <person name="Zhang L."/>
        </authorList>
    </citation>
    <scope>NUCLEOTIDE SEQUENCE [LARGE SCALE GENOMIC DNA]</scope>
    <source>
        <strain evidence="8">LZ_2023a</strain>
        <tissue evidence="8">Muscle</tissue>
    </source>
</reference>
<dbReference type="FunFam" id="3.30.160.60:FF:000125">
    <property type="entry name" value="Putative zinc finger protein 143"/>
    <property type="match status" value="1"/>
</dbReference>
<name>A0AAW0SWX0_SCYPA</name>
<evidence type="ECO:0000256" key="3">
    <source>
        <dbReference type="ARBA" id="ARBA00022771"/>
    </source>
</evidence>
<dbReference type="PANTHER" id="PTHR24403">
    <property type="entry name" value="ZINC FINGER PROTEIN"/>
    <property type="match status" value="1"/>
</dbReference>
<feature type="domain" description="C2H2-type" evidence="7">
    <location>
        <begin position="236"/>
        <end position="258"/>
    </location>
</feature>
<dbReference type="SMART" id="SM00355">
    <property type="entry name" value="ZnF_C2H2"/>
    <property type="match status" value="4"/>
</dbReference>
<keyword evidence="2" id="KW-0677">Repeat</keyword>
<dbReference type="Pfam" id="PF00096">
    <property type="entry name" value="zf-C2H2"/>
    <property type="match status" value="2"/>
</dbReference>
<evidence type="ECO:0000256" key="5">
    <source>
        <dbReference type="PROSITE-ProRule" id="PRU00042"/>
    </source>
</evidence>
<dbReference type="PROSITE" id="PS50157">
    <property type="entry name" value="ZINC_FINGER_C2H2_2"/>
    <property type="match status" value="2"/>
</dbReference>
<evidence type="ECO:0000256" key="1">
    <source>
        <dbReference type="ARBA" id="ARBA00022723"/>
    </source>
</evidence>
<dbReference type="Gene3D" id="3.30.160.60">
    <property type="entry name" value="Classic Zinc Finger"/>
    <property type="match status" value="2"/>
</dbReference>
<dbReference type="PANTHER" id="PTHR24403:SF67">
    <property type="entry name" value="FI01116P-RELATED"/>
    <property type="match status" value="1"/>
</dbReference>
<dbReference type="FunFam" id="3.30.160.60:FF:000710">
    <property type="entry name" value="Zinc finger protein 768"/>
    <property type="match status" value="1"/>
</dbReference>
<keyword evidence="4" id="KW-0862">Zinc</keyword>
<organism evidence="8 9">
    <name type="scientific">Scylla paramamosain</name>
    <name type="common">Mud crab</name>
    <dbReference type="NCBI Taxonomy" id="85552"/>
    <lineage>
        <taxon>Eukaryota</taxon>
        <taxon>Metazoa</taxon>
        <taxon>Ecdysozoa</taxon>
        <taxon>Arthropoda</taxon>
        <taxon>Crustacea</taxon>
        <taxon>Multicrustacea</taxon>
        <taxon>Malacostraca</taxon>
        <taxon>Eumalacostraca</taxon>
        <taxon>Eucarida</taxon>
        <taxon>Decapoda</taxon>
        <taxon>Pleocyemata</taxon>
        <taxon>Brachyura</taxon>
        <taxon>Eubrachyura</taxon>
        <taxon>Portunoidea</taxon>
        <taxon>Portunidae</taxon>
        <taxon>Portuninae</taxon>
        <taxon>Scylla</taxon>
    </lineage>
</organism>
<dbReference type="AlphaFoldDB" id="A0AAW0SWX0"/>
<dbReference type="Proteomes" id="UP001487740">
    <property type="component" value="Unassembled WGS sequence"/>
</dbReference>
<protein>
    <recommendedName>
        <fullName evidence="7">C2H2-type domain-containing protein</fullName>
    </recommendedName>
</protein>